<reference evidence="3" key="1">
    <citation type="journal article" date="2019" name="Int. J. Syst. Evol. Microbiol.">
        <title>The Global Catalogue of Microorganisms (GCM) 10K type strain sequencing project: providing services to taxonomists for standard genome sequencing and annotation.</title>
        <authorList>
            <consortium name="The Broad Institute Genomics Platform"/>
            <consortium name="The Broad Institute Genome Sequencing Center for Infectious Disease"/>
            <person name="Wu L."/>
            <person name="Ma J."/>
        </authorList>
    </citation>
    <scope>NUCLEOTIDE SEQUENCE [LARGE SCALE GENOMIC DNA]</scope>
    <source>
        <strain evidence="3">CCUG 54356</strain>
    </source>
</reference>
<organism evidence="2 3">
    <name type="scientific">Microbulbifer celer</name>
    <dbReference type="NCBI Taxonomy" id="435905"/>
    <lineage>
        <taxon>Bacteria</taxon>
        <taxon>Pseudomonadati</taxon>
        <taxon>Pseudomonadota</taxon>
        <taxon>Gammaproteobacteria</taxon>
        <taxon>Cellvibrionales</taxon>
        <taxon>Microbulbiferaceae</taxon>
        <taxon>Microbulbifer</taxon>
    </lineage>
</organism>
<dbReference type="Proteomes" id="UP001597264">
    <property type="component" value="Unassembled WGS sequence"/>
</dbReference>
<dbReference type="EMBL" id="JBHTLR010000004">
    <property type="protein sequence ID" value="MFD1215245.1"/>
    <property type="molecule type" value="Genomic_DNA"/>
</dbReference>
<protein>
    <submittedName>
        <fullName evidence="2">Uncharacterized protein</fullName>
    </submittedName>
</protein>
<gene>
    <name evidence="2" type="ORF">ACFQ2X_01415</name>
</gene>
<keyword evidence="3" id="KW-1185">Reference proteome</keyword>
<sequence length="82" mass="9438">MFFGNEKNPKGPAWRRLQSMEKNVSGTWIRFSAPMLRLPLRGRSDLEEQPDTFDLGDSSIYKPYESSGSENDIQDVRIWLSG</sequence>
<evidence type="ECO:0000313" key="2">
    <source>
        <dbReference type="EMBL" id="MFD1215245.1"/>
    </source>
</evidence>
<proteinExistence type="predicted"/>
<evidence type="ECO:0000313" key="3">
    <source>
        <dbReference type="Proteomes" id="UP001597264"/>
    </source>
</evidence>
<name>A0ABW3U751_9GAMM</name>
<dbReference type="RefSeq" id="WP_230438003.1">
    <property type="nucleotide sequence ID" value="NZ_CP087715.1"/>
</dbReference>
<evidence type="ECO:0000256" key="1">
    <source>
        <dbReference type="SAM" id="MobiDB-lite"/>
    </source>
</evidence>
<feature type="region of interest" description="Disordered" evidence="1">
    <location>
        <begin position="47"/>
        <end position="70"/>
    </location>
</feature>
<comment type="caution">
    <text evidence="2">The sequence shown here is derived from an EMBL/GenBank/DDBJ whole genome shotgun (WGS) entry which is preliminary data.</text>
</comment>
<accession>A0ABW3U751</accession>